<dbReference type="GO" id="GO:0004842">
    <property type="term" value="F:ubiquitin-protein transferase activity"/>
    <property type="evidence" value="ECO:0007669"/>
    <property type="project" value="TreeGrafter"/>
</dbReference>
<dbReference type="PANTHER" id="PTHR23012">
    <property type="entry name" value="RING/FYVE/PHD ZINC FINGER DOMAIN-CONTAINING"/>
    <property type="match status" value="1"/>
</dbReference>
<keyword evidence="4" id="KW-1133">Transmembrane helix</keyword>
<keyword evidence="3" id="KW-0862">Zinc</keyword>
<evidence type="ECO:0000256" key="3">
    <source>
        <dbReference type="ARBA" id="ARBA00022833"/>
    </source>
</evidence>
<protein>
    <submittedName>
        <fullName evidence="6">Membrane associated ring finger 1,8</fullName>
    </submittedName>
</protein>
<dbReference type="CDD" id="cd16495">
    <property type="entry name" value="RING_CH-C4HC3_MARCH"/>
    <property type="match status" value="1"/>
</dbReference>
<dbReference type="FunFam" id="3.30.40.10:FF:000146">
    <property type="entry name" value="RING/FYVE/PHD zinc finger protein"/>
    <property type="match status" value="1"/>
</dbReference>
<dbReference type="InterPro" id="IPR033275">
    <property type="entry name" value="MARCH-like"/>
</dbReference>
<proteinExistence type="predicted"/>
<dbReference type="InterPro" id="IPR011016">
    <property type="entry name" value="Znf_RING-CH"/>
</dbReference>
<dbReference type="Gene3D" id="3.30.40.10">
    <property type="entry name" value="Zinc/RING finger domain, C3HC4 (zinc finger)"/>
    <property type="match status" value="1"/>
</dbReference>
<keyword evidence="1" id="KW-0479">Metal-binding</keyword>
<dbReference type="GO" id="GO:0016020">
    <property type="term" value="C:membrane"/>
    <property type="evidence" value="ECO:0007669"/>
    <property type="project" value="TreeGrafter"/>
</dbReference>
<dbReference type="Gramene" id="OE9A095825T4">
    <property type="protein sequence ID" value="OE9A095825C4"/>
    <property type="gene ID" value="OE9A095825"/>
</dbReference>
<feature type="domain" description="RING-CH-type" evidence="5">
    <location>
        <begin position="61"/>
        <end position="121"/>
    </location>
</feature>
<reference evidence="6 7" key="1">
    <citation type="submission" date="2019-12" db="EMBL/GenBank/DDBJ databases">
        <authorList>
            <person name="Alioto T."/>
            <person name="Alioto T."/>
            <person name="Gomez Garrido J."/>
        </authorList>
    </citation>
    <scope>NUCLEOTIDE SEQUENCE [LARGE SCALE GENOMIC DNA]</scope>
</reference>
<dbReference type="SUPFAM" id="SSF57850">
    <property type="entry name" value="RING/U-box"/>
    <property type="match status" value="1"/>
</dbReference>
<keyword evidence="7" id="KW-1185">Reference proteome</keyword>
<feature type="transmembrane region" description="Helical" evidence="4">
    <location>
        <begin position="199"/>
        <end position="220"/>
    </location>
</feature>
<keyword evidence="4" id="KW-0472">Membrane</keyword>
<evidence type="ECO:0000256" key="4">
    <source>
        <dbReference type="SAM" id="Phobius"/>
    </source>
</evidence>
<evidence type="ECO:0000256" key="2">
    <source>
        <dbReference type="ARBA" id="ARBA00022771"/>
    </source>
</evidence>
<keyword evidence="4" id="KW-0812">Transmembrane</keyword>
<sequence>MDEHLVLCVDHLVTPESLPLLQGQEVVEFPGESSSTSHADPSTSVISIKENEEKRVADEVDPLIESVECRICQEEDSVKNLEIPCVCSGSLKYAHRNCVQRWCNEKGDIICEICHQPYQHGYTASPRLLPDNSAIEISEGWTIAGTPVDLQDPRLLAIAGSERHLLEADYDEYADSSASGAAFCRFATLIVTNTFTTSLIFALSVALSVLFVIYILSWIFRNSIFNYIIILKLEFSHLFFQEKNELQALLRYFFNS</sequence>
<dbReference type="Pfam" id="PF12428">
    <property type="entry name" value="DUF3675"/>
    <property type="match status" value="1"/>
</dbReference>
<name>A0A8S0Q8B6_OLEEU</name>
<dbReference type="PROSITE" id="PS51292">
    <property type="entry name" value="ZF_RING_CH"/>
    <property type="match status" value="1"/>
</dbReference>
<dbReference type="Pfam" id="PF12906">
    <property type="entry name" value="RINGv"/>
    <property type="match status" value="1"/>
</dbReference>
<dbReference type="InterPro" id="IPR013083">
    <property type="entry name" value="Znf_RING/FYVE/PHD"/>
</dbReference>
<keyword evidence="2" id="KW-0863">Zinc-finger</keyword>
<evidence type="ECO:0000313" key="6">
    <source>
        <dbReference type="EMBL" id="CAA2963213.1"/>
    </source>
</evidence>
<dbReference type="Proteomes" id="UP000594638">
    <property type="component" value="Unassembled WGS sequence"/>
</dbReference>
<evidence type="ECO:0000256" key="1">
    <source>
        <dbReference type="ARBA" id="ARBA00022723"/>
    </source>
</evidence>
<dbReference type="EMBL" id="CACTIH010001808">
    <property type="protein sequence ID" value="CAA2963213.1"/>
    <property type="molecule type" value="Genomic_DNA"/>
</dbReference>
<dbReference type="OrthoDB" id="264354at2759"/>
<evidence type="ECO:0000313" key="7">
    <source>
        <dbReference type="Proteomes" id="UP000594638"/>
    </source>
</evidence>
<accession>A0A8S0Q8B6</accession>
<dbReference type="AlphaFoldDB" id="A0A8S0Q8B6"/>
<comment type="caution">
    <text evidence="6">The sequence shown here is derived from an EMBL/GenBank/DDBJ whole genome shotgun (WGS) entry which is preliminary data.</text>
</comment>
<evidence type="ECO:0000259" key="5">
    <source>
        <dbReference type="PROSITE" id="PS51292"/>
    </source>
</evidence>
<gene>
    <name evidence="6" type="ORF">OLEA9_A095825</name>
</gene>
<dbReference type="InterPro" id="IPR022143">
    <property type="entry name" value="DUF3675"/>
</dbReference>
<dbReference type="PANTHER" id="PTHR23012:SF215">
    <property type="entry name" value="RING_FYVE_PHD ZINC FINGER SUPERFAMILY PROTEIN"/>
    <property type="match status" value="1"/>
</dbReference>
<dbReference type="GO" id="GO:0008270">
    <property type="term" value="F:zinc ion binding"/>
    <property type="evidence" value="ECO:0007669"/>
    <property type="project" value="UniProtKB-KW"/>
</dbReference>
<organism evidence="6 7">
    <name type="scientific">Olea europaea subsp. europaea</name>
    <dbReference type="NCBI Taxonomy" id="158383"/>
    <lineage>
        <taxon>Eukaryota</taxon>
        <taxon>Viridiplantae</taxon>
        <taxon>Streptophyta</taxon>
        <taxon>Embryophyta</taxon>
        <taxon>Tracheophyta</taxon>
        <taxon>Spermatophyta</taxon>
        <taxon>Magnoliopsida</taxon>
        <taxon>eudicotyledons</taxon>
        <taxon>Gunneridae</taxon>
        <taxon>Pentapetalae</taxon>
        <taxon>asterids</taxon>
        <taxon>lamiids</taxon>
        <taxon>Lamiales</taxon>
        <taxon>Oleaceae</taxon>
        <taxon>Oleeae</taxon>
        <taxon>Olea</taxon>
    </lineage>
</organism>
<dbReference type="GO" id="GO:0016567">
    <property type="term" value="P:protein ubiquitination"/>
    <property type="evidence" value="ECO:0007669"/>
    <property type="project" value="TreeGrafter"/>
</dbReference>
<dbReference type="SMART" id="SM00744">
    <property type="entry name" value="RINGv"/>
    <property type="match status" value="1"/>
</dbReference>